<keyword evidence="1" id="KW-0732">Signal</keyword>
<sequence>MKFFIISIVVLLVSQTFSLTQDPKVIAETFNTRIVNAVHSRDFGQIQNLIDESYTMNSCGYPIKRDEFINFLFNYPEKVSQSKVLREQVVDGNIVYEGELKKSDEETIYSRYVLGLRNSEYVLLKITETGCL</sequence>
<feature type="domain" description="NTF2-like" evidence="2">
    <location>
        <begin position="25"/>
        <end position="131"/>
    </location>
</feature>
<accession>A0A9P1N601</accession>
<comment type="caution">
    <text evidence="3">The sequence shown here is derived from an EMBL/GenBank/DDBJ whole genome shotgun (WGS) entry which is preliminary data.</text>
</comment>
<dbReference type="InterPro" id="IPR058721">
    <property type="entry name" value="NTF2_3"/>
</dbReference>
<evidence type="ECO:0000259" key="2">
    <source>
        <dbReference type="Pfam" id="PF26530"/>
    </source>
</evidence>
<feature type="chain" id="PRO_5040476045" description="NTF2-like domain-containing protein" evidence="1">
    <location>
        <begin position="21"/>
        <end position="132"/>
    </location>
</feature>
<protein>
    <recommendedName>
        <fullName evidence="2">NTF2-like domain-containing protein</fullName>
    </recommendedName>
</protein>
<dbReference type="Proteomes" id="UP001152747">
    <property type="component" value="Unassembled WGS sequence"/>
</dbReference>
<feature type="signal peptide" evidence="1">
    <location>
        <begin position="1"/>
        <end position="20"/>
    </location>
</feature>
<organism evidence="3 4">
    <name type="scientific">Caenorhabditis angaria</name>
    <dbReference type="NCBI Taxonomy" id="860376"/>
    <lineage>
        <taxon>Eukaryota</taxon>
        <taxon>Metazoa</taxon>
        <taxon>Ecdysozoa</taxon>
        <taxon>Nematoda</taxon>
        <taxon>Chromadorea</taxon>
        <taxon>Rhabditida</taxon>
        <taxon>Rhabditina</taxon>
        <taxon>Rhabditomorpha</taxon>
        <taxon>Rhabditoidea</taxon>
        <taxon>Rhabditidae</taxon>
        <taxon>Peloderinae</taxon>
        <taxon>Caenorhabditis</taxon>
    </lineage>
</organism>
<gene>
    <name evidence="3" type="ORF">CAMP_LOCUS15122</name>
</gene>
<name>A0A9P1N601_9PELO</name>
<dbReference type="EMBL" id="CANHGI010000005">
    <property type="protein sequence ID" value="CAI5452485.1"/>
    <property type="molecule type" value="Genomic_DNA"/>
</dbReference>
<dbReference type="Pfam" id="PF26530">
    <property type="entry name" value="NTF2_3"/>
    <property type="match status" value="1"/>
</dbReference>
<keyword evidence="4" id="KW-1185">Reference proteome</keyword>
<reference evidence="3" key="1">
    <citation type="submission" date="2022-11" db="EMBL/GenBank/DDBJ databases">
        <authorList>
            <person name="Kikuchi T."/>
        </authorList>
    </citation>
    <scope>NUCLEOTIDE SEQUENCE</scope>
    <source>
        <strain evidence="3">PS1010</strain>
    </source>
</reference>
<evidence type="ECO:0000313" key="4">
    <source>
        <dbReference type="Proteomes" id="UP001152747"/>
    </source>
</evidence>
<evidence type="ECO:0000313" key="3">
    <source>
        <dbReference type="EMBL" id="CAI5452485.1"/>
    </source>
</evidence>
<evidence type="ECO:0000256" key="1">
    <source>
        <dbReference type="SAM" id="SignalP"/>
    </source>
</evidence>
<dbReference type="AlphaFoldDB" id="A0A9P1N601"/>
<proteinExistence type="predicted"/>